<evidence type="ECO:0000313" key="11">
    <source>
        <dbReference type="Proteomes" id="UP001138686"/>
    </source>
</evidence>
<dbReference type="InterPro" id="IPR018022">
    <property type="entry name" value="IPT"/>
</dbReference>
<proteinExistence type="inferred from homology"/>
<comment type="subunit">
    <text evidence="6">Monomer.</text>
</comment>
<protein>
    <recommendedName>
        <fullName evidence="6">tRNA dimethylallyltransferase</fullName>
        <ecNumber evidence="6">2.5.1.75</ecNumber>
    </recommendedName>
    <alternativeName>
        <fullName evidence="6">Dimethylallyl diphosphate:tRNA dimethylallyltransferase</fullName>
        <shortName evidence="6">DMAPP:tRNA dimethylallyltransferase</shortName>
        <shortName evidence="6">DMATase</shortName>
    </alternativeName>
    <alternativeName>
        <fullName evidence="6">Isopentenyl-diphosphate:tRNA isopentenyltransferase</fullName>
        <shortName evidence="6">IPP transferase</shortName>
        <shortName evidence="6">IPPT</shortName>
        <shortName evidence="6">IPTase</shortName>
    </alternativeName>
</protein>
<reference evidence="10" key="1">
    <citation type="submission" date="2021-07" db="EMBL/GenBank/DDBJ databases">
        <title>Aureisphaera sp. CAU 1614 isolated from sea sediment.</title>
        <authorList>
            <person name="Kim W."/>
        </authorList>
    </citation>
    <scope>NUCLEOTIDE SEQUENCE</scope>
    <source>
        <strain evidence="10">CAU 1614</strain>
    </source>
</reference>
<keyword evidence="2 6" id="KW-0808">Transferase</keyword>
<feature type="site" description="Interaction with substrate tRNA" evidence="6">
    <location>
        <position position="104"/>
    </location>
</feature>
<dbReference type="EC" id="2.5.1.75" evidence="6"/>
<keyword evidence="11" id="KW-1185">Reference proteome</keyword>
<comment type="similarity">
    <text evidence="6 9">Belongs to the IPP transferase family.</text>
</comment>
<dbReference type="GO" id="GO:0052381">
    <property type="term" value="F:tRNA dimethylallyltransferase activity"/>
    <property type="evidence" value="ECO:0007669"/>
    <property type="project" value="UniProtKB-UniRule"/>
</dbReference>
<keyword evidence="4 6" id="KW-0067">ATP-binding</keyword>
<gene>
    <name evidence="6 10" type="primary">miaA</name>
    <name evidence="10" type="ORF">KXJ69_09725</name>
</gene>
<evidence type="ECO:0000256" key="2">
    <source>
        <dbReference type="ARBA" id="ARBA00022679"/>
    </source>
</evidence>
<evidence type="ECO:0000256" key="8">
    <source>
        <dbReference type="RuleBase" id="RU003784"/>
    </source>
</evidence>
<evidence type="ECO:0000313" key="10">
    <source>
        <dbReference type="EMBL" id="MBW2938385.1"/>
    </source>
</evidence>
<organism evidence="10 11">
    <name type="scientific">Halomarinibacterium sedimenti</name>
    <dbReference type="NCBI Taxonomy" id="2857106"/>
    <lineage>
        <taxon>Bacteria</taxon>
        <taxon>Pseudomonadati</taxon>
        <taxon>Bacteroidota</taxon>
        <taxon>Flavobacteriia</taxon>
        <taxon>Flavobacteriales</taxon>
        <taxon>Flavobacteriaceae</taxon>
        <taxon>Halomarinibacterium</taxon>
    </lineage>
</organism>
<dbReference type="RefSeq" id="WP_219052896.1">
    <property type="nucleotide sequence ID" value="NZ_JAHWDP010000003.1"/>
</dbReference>
<feature type="region of interest" description="Interaction with substrate tRNA" evidence="6">
    <location>
        <begin position="162"/>
        <end position="166"/>
    </location>
</feature>
<feature type="binding site" evidence="6">
    <location>
        <begin position="15"/>
        <end position="20"/>
    </location>
    <ligand>
        <name>substrate</name>
    </ligand>
</feature>
<evidence type="ECO:0000256" key="4">
    <source>
        <dbReference type="ARBA" id="ARBA00022840"/>
    </source>
</evidence>
<sequence>MVALKPLLVCIVGPTAIGKTALSIKLANAFNTEIISADSRQFFKEMTIGTAVPTKEELNSAKHYFIQNKSISENYSVGDFERDAIELLEELFKKHQVVLMVGGSGLYVDAVVKGLDSFPEVPYNIRKQLKSQFEEKGIEYLQKQLKVLDPVYFEEVDIQNTQRVIRALEVCKASGKPFSSFRKNKEINRNFDTLYIGLTADREVIYERINQRVDLMIKDGLLKEVEKLKAFRHLNALQTVGYRELFDYFDGTLNLEEAISEIKKNTRRFAKRQGTWFRKNATIEWFDYKTPLIEIENYIKKALSQ</sequence>
<dbReference type="NCBIfam" id="TIGR00174">
    <property type="entry name" value="miaA"/>
    <property type="match status" value="1"/>
</dbReference>
<keyword evidence="3 6" id="KW-0547">Nucleotide-binding</keyword>
<dbReference type="Pfam" id="PF01715">
    <property type="entry name" value="IPPT"/>
    <property type="match status" value="1"/>
</dbReference>
<dbReference type="PANTHER" id="PTHR11088">
    <property type="entry name" value="TRNA DIMETHYLALLYLTRANSFERASE"/>
    <property type="match status" value="1"/>
</dbReference>
<evidence type="ECO:0000256" key="9">
    <source>
        <dbReference type="RuleBase" id="RU003785"/>
    </source>
</evidence>
<dbReference type="AlphaFoldDB" id="A0A9X1FPZ3"/>
<name>A0A9X1FPZ3_9FLAO</name>
<accession>A0A9X1FPZ3</accession>
<evidence type="ECO:0000256" key="3">
    <source>
        <dbReference type="ARBA" id="ARBA00022741"/>
    </source>
</evidence>
<evidence type="ECO:0000256" key="7">
    <source>
        <dbReference type="RuleBase" id="RU003783"/>
    </source>
</evidence>
<comment type="caution">
    <text evidence="10">The sequence shown here is derived from an EMBL/GenBank/DDBJ whole genome shotgun (WGS) entry which is preliminary data.</text>
</comment>
<dbReference type="PANTHER" id="PTHR11088:SF60">
    <property type="entry name" value="TRNA DIMETHYLALLYLTRANSFERASE"/>
    <property type="match status" value="1"/>
</dbReference>
<dbReference type="GO" id="GO:0006400">
    <property type="term" value="P:tRNA modification"/>
    <property type="evidence" value="ECO:0007669"/>
    <property type="project" value="TreeGrafter"/>
</dbReference>
<comment type="cofactor">
    <cofactor evidence="1 6">
        <name>Mg(2+)</name>
        <dbReference type="ChEBI" id="CHEBI:18420"/>
    </cofactor>
</comment>
<comment type="function">
    <text evidence="6 8">Catalyzes the transfer of a dimethylallyl group onto the adenine at position 37 in tRNAs that read codons beginning with uridine, leading to the formation of N6-(dimethylallyl)adenosine (i(6)A).</text>
</comment>
<dbReference type="HAMAP" id="MF_00185">
    <property type="entry name" value="IPP_trans"/>
    <property type="match status" value="1"/>
</dbReference>
<keyword evidence="5 6" id="KW-0460">Magnesium</keyword>
<feature type="site" description="Interaction with substrate tRNA" evidence="6">
    <location>
        <position position="126"/>
    </location>
</feature>
<feature type="binding site" evidence="6">
    <location>
        <begin position="13"/>
        <end position="20"/>
    </location>
    <ligand>
        <name>ATP</name>
        <dbReference type="ChEBI" id="CHEBI:30616"/>
    </ligand>
</feature>
<evidence type="ECO:0000256" key="1">
    <source>
        <dbReference type="ARBA" id="ARBA00001946"/>
    </source>
</evidence>
<feature type="region of interest" description="Interaction with substrate tRNA" evidence="6">
    <location>
        <begin position="38"/>
        <end position="41"/>
    </location>
</feature>
<dbReference type="Proteomes" id="UP001138686">
    <property type="component" value="Unassembled WGS sequence"/>
</dbReference>
<dbReference type="GO" id="GO:0005524">
    <property type="term" value="F:ATP binding"/>
    <property type="evidence" value="ECO:0007669"/>
    <property type="project" value="UniProtKB-UniRule"/>
</dbReference>
<dbReference type="EMBL" id="JAHWDP010000003">
    <property type="protein sequence ID" value="MBW2938385.1"/>
    <property type="molecule type" value="Genomic_DNA"/>
</dbReference>
<evidence type="ECO:0000256" key="6">
    <source>
        <dbReference type="HAMAP-Rule" id="MF_00185"/>
    </source>
</evidence>
<comment type="catalytic activity">
    <reaction evidence="6 7">
        <text>adenosine(37) in tRNA + dimethylallyl diphosphate = N(6)-dimethylallyladenosine(37) in tRNA + diphosphate</text>
        <dbReference type="Rhea" id="RHEA:26482"/>
        <dbReference type="Rhea" id="RHEA-COMP:10162"/>
        <dbReference type="Rhea" id="RHEA-COMP:10375"/>
        <dbReference type="ChEBI" id="CHEBI:33019"/>
        <dbReference type="ChEBI" id="CHEBI:57623"/>
        <dbReference type="ChEBI" id="CHEBI:74411"/>
        <dbReference type="ChEBI" id="CHEBI:74415"/>
        <dbReference type="EC" id="2.5.1.75"/>
    </reaction>
</comment>
<comment type="caution">
    <text evidence="6">Lacks conserved residue(s) required for the propagation of feature annotation.</text>
</comment>
<dbReference type="InterPro" id="IPR039657">
    <property type="entry name" value="Dimethylallyltransferase"/>
</dbReference>
<evidence type="ECO:0000256" key="5">
    <source>
        <dbReference type="ARBA" id="ARBA00022842"/>
    </source>
</evidence>
<keyword evidence="6 7" id="KW-0819">tRNA processing</keyword>